<gene>
    <name evidence="2" type="ORF">K814_0115260</name>
</gene>
<dbReference type="Proteomes" id="UP000030060">
    <property type="component" value="Unassembled WGS sequence"/>
</dbReference>
<organism evidence="2 3">
    <name type="scientific">Pseudomonas fluorescens LMG 5329</name>
    <dbReference type="NCBI Taxonomy" id="1324332"/>
    <lineage>
        <taxon>Bacteria</taxon>
        <taxon>Pseudomonadati</taxon>
        <taxon>Pseudomonadota</taxon>
        <taxon>Gammaproteobacteria</taxon>
        <taxon>Pseudomonadales</taxon>
        <taxon>Pseudomonadaceae</taxon>
        <taxon>Pseudomonas</taxon>
    </lineage>
</organism>
<proteinExistence type="predicted"/>
<accession>A0A0A1YYF5</accession>
<keyword evidence="1" id="KW-0812">Transmembrane</keyword>
<feature type="transmembrane region" description="Helical" evidence="1">
    <location>
        <begin position="21"/>
        <end position="41"/>
    </location>
</feature>
<keyword evidence="1" id="KW-1133">Transmembrane helix</keyword>
<reference evidence="2 3" key="1">
    <citation type="journal article" date="2013" name="Genome Announc.">
        <title>Draft Genome Sequence of Pseudomonas fluorescens LMG 5329, a White Line-Inducing Principle-Producing Bioindicator for the Mushroom Pathogen Pseudomonas tolaasii.</title>
        <authorList>
            <person name="Ghequire M.G."/>
            <person name="Rokni-Zadeh H."/>
            <person name="Zarrineh P."/>
            <person name="De Mot R."/>
        </authorList>
    </citation>
    <scope>NUCLEOTIDE SEQUENCE [LARGE SCALE GENOMIC DNA]</scope>
    <source>
        <strain evidence="2 3">LMG 5329</strain>
    </source>
</reference>
<sequence>MPVRMDQVPALAMRPARPRMWRWLGLLMLFLLLGGGGAWLFSTEPTGRQSLMFWGFALGASFLGWGVLSFARVLVYLGKQHAADGWDEAREHDLMQRVLQGRRALEVLSVSLHTALRKPDESPTAQVDALLGGIKALKAQPARRDSVTLRHSRLAGDVSEDPEPALLRTLVQLFIELAPSLKQLPDETQLAVLLEVETGLLDRAWDRVWQQALSKSGIRQTFIAVEGCGLHAVDQWLDERSDDQALLLVIAVHFAPKQPEATGEVVVGLLLGNRLTQTTLSPVAVLHRPELEQQPSAEALSYAVTQALNWGPEDATSVRHVWRAGIEAQRHATLNTVLGEVPMSVTRDQGILDLDTLLGHSDKAAPWLAIAAATQTMQGGAGPQFIFSGSGCADAELWSTAMTPVLPLST</sequence>
<dbReference type="OrthoDB" id="7032446at2"/>
<evidence type="ECO:0000256" key="1">
    <source>
        <dbReference type="SAM" id="Phobius"/>
    </source>
</evidence>
<evidence type="ECO:0000313" key="2">
    <source>
        <dbReference type="EMBL" id="KGE67085.1"/>
    </source>
</evidence>
<dbReference type="RefSeq" id="WP_038846789.1">
    <property type="nucleotide sequence ID" value="NZ_ASGY01000107.1"/>
</dbReference>
<keyword evidence="1" id="KW-0472">Membrane</keyword>
<name>A0A0A1YYF5_PSEFL</name>
<dbReference type="EMBL" id="ASGY01000107">
    <property type="protein sequence ID" value="KGE67085.1"/>
    <property type="molecule type" value="Genomic_DNA"/>
</dbReference>
<dbReference type="AlphaFoldDB" id="A0A0A1YYF5"/>
<protein>
    <submittedName>
        <fullName evidence="2">Uncharacterized protein</fullName>
    </submittedName>
</protein>
<evidence type="ECO:0000313" key="3">
    <source>
        <dbReference type="Proteomes" id="UP000030060"/>
    </source>
</evidence>
<comment type="caution">
    <text evidence="2">The sequence shown here is derived from an EMBL/GenBank/DDBJ whole genome shotgun (WGS) entry which is preliminary data.</text>
</comment>
<feature type="transmembrane region" description="Helical" evidence="1">
    <location>
        <begin position="53"/>
        <end position="75"/>
    </location>
</feature>